<keyword evidence="3" id="KW-1185">Reference proteome</keyword>
<name>A0AAW0XN48_CHEQU</name>
<keyword evidence="1" id="KW-1133">Transmembrane helix</keyword>
<evidence type="ECO:0000256" key="1">
    <source>
        <dbReference type="SAM" id="Phobius"/>
    </source>
</evidence>
<accession>A0AAW0XN48</accession>
<evidence type="ECO:0000313" key="3">
    <source>
        <dbReference type="Proteomes" id="UP001445076"/>
    </source>
</evidence>
<dbReference type="EMBL" id="JARKIK010000018">
    <property type="protein sequence ID" value="KAK8745931.1"/>
    <property type="molecule type" value="Genomic_DNA"/>
</dbReference>
<protein>
    <submittedName>
        <fullName evidence="2">Uncharacterized protein</fullName>
    </submittedName>
</protein>
<dbReference type="Proteomes" id="UP001445076">
    <property type="component" value="Unassembled WGS sequence"/>
</dbReference>
<reference evidence="2 3" key="1">
    <citation type="journal article" date="2024" name="BMC Genomics">
        <title>Genome assembly of redclaw crayfish (Cherax quadricarinatus) provides insights into its immune adaptation and hypoxia tolerance.</title>
        <authorList>
            <person name="Liu Z."/>
            <person name="Zheng J."/>
            <person name="Li H."/>
            <person name="Fang K."/>
            <person name="Wang S."/>
            <person name="He J."/>
            <person name="Zhou D."/>
            <person name="Weng S."/>
            <person name="Chi M."/>
            <person name="Gu Z."/>
            <person name="He J."/>
            <person name="Li F."/>
            <person name="Wang M."/>
        </authorList>
    </citation>
    <scope>NUCLEOTIDE SEQUENCE [LARGE SCALE GENOMIC DNA]</scope>
    <source>
        <strain evidence="2">ZL_2023a</strain>
    </source>
</reference>
<evidence type="ECO:0000313" key="2">
    <source>
        <dbReference type="EMBL" id="KAK8745931.1"/>
    </source>
</evidence>
<keyword evidence="1" id="KW-0812">Transmembrane</keyword>
<sequence length="116" mass="14077">MSDLCTTMCVTHDHESLMSARPVYLVHVFVYLVHVFVYLVHVFVYLVHVFVYLVHIFVYLVHVFVYLVHVLVYIEHNNVTHDHKCDARPRVTVMKHKLQYHYIFLSWEEVWNIFPF</sequence>
<dbReference type="AlphaFoldDB" id="A0AAW0XN48"/>
<organism evidence="2 3">
    <name type="scientific">Cherax quadricarinatus</name>
    <name type="common">Australian red claw crayfish</name>
    <dbReference type="NCBI Taxonomy" id="27406"/>
    <lineage>
        <taxon>Eukaryota</taxon>
        <taxon>Metazoa</taxon>
        <taxon>Ecdysozoa</taxon>
        <taxon>Arthropoda</taxon>
        <taxon>Crustacea</taxon>
        <taxon>Multicrustacea</taxon>
        <taxon>Malacostraca</taxon>
        <taxon>Eumalacostraca</taxon>
        <taxon>Eucarida</taxon>
        <taxon>Decapoda</taxon>
        <taxon>Pleocyemata</taxon>
        <taxon>Astacidea</taxon>
        <taxon>Parastacoidea</taxon>
        <taxon>Parastacidae</taxon>
        <taxon>Cherax</taxon>
    </lineage>
</organism>
<comment type="caution">
    <text evidence="2">The sequence shown here is derived from an EMBL/GenBank/DDBJ whole genome shotgun (WGS) entry which is preliminary data.</text>
</comment>
<keyword evidence="1" id="KW-0472">Membrane</keyword>
<feature type="transmembrane region" description="Helical" evidence="1">
    <location>
        <begin position="24"/>
        <end position="46"/>
    </location>
</feature>
<proteinExistence type="predicted"/>
<feature type="transmembrane region" description="Helical" evidence="1">
    <location>
        <begin position="52"/>
        <end position="74"/>
    </location>
</feature>
<gene>
    <name evidence="2" type="ORF">OTU49_000119</name>
</gene>